<feature type="domain" description="TPM" evidence="2">
    <location>
        <begin position="13"/>
        <end position="116"/>
    </location>
</feature>
<evidence type="ECO:0000259" key="2">
    <source>
        <dbReference type="Pfam" id="PF04536"/>
    </source>
</evidence>
<dbReference type="Gene3D" id="3.10.310.50">
    <property type="match status" value="1"/>
</dbReference>
<dbReference type="Pfam" id="PF04536">
    <property type="entry name" value="TPM_phosphatase"/>
    <property type="match status" value="1"/>
</dbReference>
<accession>A0ABS2TZ44</accession>
<name>A0ABS2TZ44_9ACTN</name>
<gene>
    <name evidence="3" type="ORF">ITX44_25155</name>
</gene>
<evidence type="ECO:0000313" key="4">
    <source>
        <dbReference type="Proteomes" id="UP000749040"/>
    </source>
</evidence>
<evidence type="ECO:0000313" key="3">
    <source>
        <dbReference type="EMBL" id="MBM9507776.1"/>
    </source>
</evidence>
<keyword evidence="4" id="KW-1185">Reference proteome</keyword>
<reference evidence="3 4" key="1">
    <citation type="submission" date="2021-01" db="EMBL/GenBank/DDBJ databases">
        <title>Streptomyces acididurans sp. nov., isolated from a peat swamp forest soil.</title>
        <authorList>
            <person name="Chantavorakit T."/>
            <person name="Duangmal K."/>
        </authorList>
    </citation>
    <scope>NUCLEOTIDE SEQUENCE [LARGE SCALE GENOMIC DNA]</scope>
    <source>
        <strain evidence="3 4">KK5PA1</strain>
    </source>
</reference>
<dbReference type="EMBL" id="JADKYB010000014">
    <property type="protein sequence ID" value="MBM9507776.1"/>
    <property type="molecule type" value="Genomic_DNA"/>
</dbReference>
<sequence length="652" mass="67134">MDTVGALGGRAPQVRAALNLLSAEHEVTLYVAYVSAFAGRSPQDWANTTAVRSGLGRRDVLLAVAVRDRQYAVSADQDWGLTQARLDEVGDAAVEPALRMADWAGAAIGAADGYAAVLSGRPVTPPDFVPGPLGPVRAAGTSNGAADLWIPVVAVVAAAVMGAYAFRRRRTDGPAARPAPAGRPRGRGRTGNRRPTPLTALPELEAQGRALLVATDDAVRTSQEDVALAAAQCGPTEAAPFAEAVAYARGELAAAFRLRQGLDETFPEDDGTRRQMLDEILSHCTQANRRLDAEADAFDRLRALESGTPELLEQAEARAVALPGRITAAGRAVSARSGPDGPYADDALVPVAAHPAEARDRLAFALTALDQVRTTLSTDRGRAAVFLRAAEGALTQAAALADSVTRRAQELRTADAALREALDGLGAALDARAAEDEHASRDVLAEVEKELAGGRYDPMAALRRVTEAGADLVRDGADGRALLGRAVLVAGSEVAMARDVVTTHRGAIGSRARTRLAEAERRLGRAQAPADGPASATVPVSLPGHGGQERAALEEARAADRLARDAQRLALEDLAEHENRFGAPAGGRRGDDDGTGGAVLGGILLGPDPGAGDGFGGFGGDSGGLGGVAGHGGPGSFGGGETRGRMGARDRT</sequence>
<feature type="region of interest" description="Disordered" evidence="1">
    <location>
        <begin position="575"/>
        <end position="652"/>
    </location>
</feature>
<dbReference type="Proteomes" id="UP000749040">
    <property type="component" value="Unassembled WGS sequence"/>
</dbReference>
<evidence type="ECO:0000256" key="1">
    <source>
        <dbReference type="SAM" id="MobiDB-lite"/>
    </source>
</evidence>
<feature type="compositionally biased region" description="Gly residues" evidence="1">
    <location>
        <begin position="595"/>
        <end position="641"/>
    </location>
</feature>
<protein>
    <submittedName>
        <fullName evidence="3">TPM domain-containing protein</fullName>
    </submittedName>
</protein>
<comment type="caution">
    <text evidence="3">The sequence shown here is derived from an EMBL/GenBank/DDBJ whole genome shotgun (WGS) entry which is preliminary data.</text>
</comment>
<organism evidence="3 4">
    <name type="scientific">Actinacidiphila acididurans</name>
    <dbReference type="NCBI Taxonomy" id="2784346"/>
    <lineage>
        <taxon>Bacteria</taxon>
        <taxon>Bacillati</taxon>
        <taxon>Actinomycetota</taxon>
        <taxon>Actinomycetes</taxon>
        <taxon>Kitasatosporales</taxon>
        <taxon>Streptomycetaceae</taxon>
        <taxon>Actinacidiphila</taxon>
    </lineage>
</organism>
<feature type="region of interest" description="Disordered" evidence="1">
    <location>
        <begin position="171"/>
        <end position="198"/>
    </location>
</feature>
<proteinExistence type="predicted"/>
<feature type="compositionally biased region" description="Low complexity" evidence="1">
    <location>
        <begin position="173"/>
        <end position="183"/>
    </location>
</feature>
<feature type="region of interest" description="Disordered" evidence="1">
    <location>
        <begin position="522"/>
        <end position="550"/>
    </location>
</feature>
<dbReference type="InterPro" id="IPR007621">
    <property type="entry name" value="TPM_dom"/>
</dbReference>
<feature type="compositionally biased region" description="Basic and acidic residues" evidence="1">
    <location>
        <begin position="642"/>
        <end position="652"/>
    </location>
</feature>